<evidence type="ECO:0000256" key="3">
    <source>
        <dbReference type="ARBA" id="ARBA00022448"/>
    </source>
</evidence>
<accession>A0A507QRF7</accession>
<evidence type="ECO:0000313" key="11">
    <source>
        <dbReference type="Proteomes" id="UP000319663"/>
    </source>
</evidence>
<dbReference type="PANTHER" id="PTHR48022:SF2">
    <property type="entry name" value="PLASTIDIC GLUCOSE TRANSPORTER 4"/>
    <property type="match status" value="1"/>
</dbReference>
<dbReference type="NCBIfam" id="TIGR00879">
    <property type="entry name" value="SP"/>
    <property type="match status" value="1"/>
</dbReference>
<keyword evidence="6 8" id="KW-0472">Membrane</keyword>
<dbReference type="FunFam" id="1.20.1250.20:FF:000078">
    <property type="entry name" value="MFS maltose transporter, putative"/>
    <property type="match status" value="1"/>
</dbReference>
<name>A0A507QRF7_MONPU</name>
<dbReference type="PROSITE" id="PS00217">
    <property type="entry name" value="SUGAR_TRANSPORT_2"/>
    <property type="match status" value="1"/>
</dbReference>
<dbReference type="STRING" id="5098.A0A507QRF7"/>
<sequence>MGINFHFRKPELMSQLTWRVLAIYMFVSFGSFNFGFDLAWWSSCLGLQQFADDYGVSDGPGQKKYIPSNWQSAGTGTPNAGMAIGCIFGGFCCQYLGRKMTIVVLAIVSIVGVVIQCAVPSYWGVLVGRTINGISMGMESNVIPTYSAELAPPAIRGSLVNFYQWWQIVGNIVTASFIYGTSIHLKGQWQYKPVMITQVFVPVVLLTGVWFMPESPRWLLMKNRRADAERALASIRKGLSGPEEVAAELALTESALQEQMELAAHITYLDCFKGSNLRRTLIAVIIQIMQQIQGNSFMNNYLVVFLQRIGIKNSLQIYIAENATQLGGITLAFYFTDKIGRRPILIVSAFFMGALMWIVAGLGAYTNVQGSSAQGCVAAILIYQAIAGGCWGSCTWITTSEAAAAAVREKTIMTATFMSFCMVLIITYVNPYVQNEGYGNLGARVGFVYGGCSFLALLWTFFFLPELKGRSLEELDEMFTARVPTRKFKDYVCSGLGAELTKLQASGYEGTIEIKAKDAVDGLDEDVVSTDAEKRV</sequence>
<dbReference type="EMBL" id="VIFY01000086">
    <property type="protein sequence ID" value="TQB71204.1"/>
    <property type="molecule type" value="Genomic_DNA"/>
</dbReference>
<feature type="transmembrane region" description="Helical" evidence="8">
    <location>
        <begin position="411"/>
        <end position="429"/>
    </location>
</feature>
<dbReference type="InterPro" id="IPR003663">
    <property type="entry name" value="Sugar/inositol_transpt"/>
</dbReference>
<reference evidence="10 11" key="1">
    <citation type="submission" date="2019-06" db="EMBL/GenBank/DDBJ databases">
        <title>Wine fermentation using esterase from Monascus purpureus.</title>
        <authorList>
            <person name="Geng C."/>
            <person name="Zhang Y."/>
        </authorList>
    </citation>
    <scope>NUCLEOTIDE SEQUENCE [LARGE SCALE GENOMIC DNA]</scope>
    <source>
        <strain evidence="10">HQ1</strain>
    </source>
</reference>
<keyword evidence="5 8" id="KW-1133">Transmembrane helix</keyword>
<dbReference type="InterPro" id="IPR020846">
    <property type="entry name" value="MFS_dom"/>
</dbReference>
<gene>
    <name evidence="10" type="ORF">MPDQ_007734</name>
</gene>
<keyword evidence="4 8" id="KW-0812">Transmembrane</keyword>
<dbReference type="Proteomes" id="UP000319663">
    <property type="component" value="Unassembled WGS sequence"/>
</dbReference>
<protein>
    <recommendedName>
        <fullName evidence="9">Major facilitator superfamily (MFS) profile domain-containing protein</fullName>
    </recommendedName>
</protein>
<evidence type="ECO:0000256" key="8">
    <source>
        <dbReference type="SAM" id="Phobius"/>
    </source>
</evidence>
<dbReference type="PANTHER" id="PTHR48022">
    <property type="entry name" value="PLASTIDIC GLUCOSE TRANSPORTER 4"/>
    <property type="match status" value="1"/>
</dbReference>
<dbReference type="SUPFAM" id="SSF103473">
    <property type="entry name" value="MFS general substrate transporter"/>
    <property type="match status" value="1"/>
</dbReference>
<feature type="transmembrane region" description="Helical" evidence="8">
    <location>
        <begin position="102"/>
        <end position="123"/>
    </location>
</feature>
<evidence type="ECO:0000256" key="5">
    <source>
        <dbReference type="ARBA" id="ARBA00022989"/>
    </source>
</evidence>
<dbReference type="PROSITE" id="PS50850">
    <property type="entry name" value="MFS"/>
    <property type="match status" value="1"/>
</dbReference>
<evidence type="ECO:0000256" key="4">
    <source>
        <dbReference type="ARBA" id="ARBA00022692"/>
    </source>
</evidence>
<dbReference type="InterPro" id="IPR005828">
    <property type="entry name" value="MFS_sugar_transport-like"/>
</dbReference>
<proteinExistence type="inferred from homology"/>
<dbReference type="AlphaFoldDB" id="A0A507QRF7"/>
<dbReference type="Pfam" id="PF00083">
    <property type="entry name" value="Sugar_tr"/>
    <property type="match status" value="1"/>
</dbReference>
<feature type="transmembrane region" description="Helical" evidence="8">
    <location>
        <begin position="441"/>
        <end position="464"/>
    </location>
</feature>
<feature type="transmembrane region" description="Helical" evidence="8">
    <location>
        <begin position="80"/>
        <end position="97"/>
    </location>
</feature>
<evidence type="ECO:0000256" key="6">
    <source>
        <dbReference type="ARBA" id="ARBA00023136"/>
    </source>
</evidence>
<evidence type="ECO:0000256" key="2">
    <source>
        <dbReference type="ARBA" id="ARBA00010992"/>
    </source>
</evidence>
<evidence type="ECO:0000256" key="1">
    <source>
        <dbReference type="ARBA" id="ARBA00004141"/>
    </source>
</evidence>
<feature type="domain" description="Major facilitator superfamily (MFS) profile" evidence="9">
    <location>
        <begin position="23"/>
        <end position="468"/>
    </location>
</feature>
<feature type="transmembrane region" description="Helical" evidence="8">
    <location>
        <begin position="377"/>
        <end position="399"/>
    </location>
</feature>
<feature type="transmembrane region" description="Helical" evidence="8">
    <location>
        <begin position="21"/>
        <end position="41"/>
    </location>
</feature>
<dbReference type="Gene3D" id="1.20.1250.20">
    <property type="entry name" value="MFS general substrate transporter like domains"/>
    <property type="match status" value="1"/>
</dbReference>
<evidence type="ECO:0000259" key="9">
    <source>
        <dbReference type="PROSITE" id="PS50850"/>
    </source>
</evidence>
<comment type="subcellular location">
    <subcellularLocation>
        <location evidence="1">Membrane</location>
        <topology evidence="1">Multi-pass membrane protein</topology>
    </subcellularLocation>
</comment>
<feature type="transmembrane region" description="Helical" evidence="8">
    <location>
        <begin position="344"/>
        <end position="365"/>
    </location>
</feature>
<comment type="similarity">
    <text evidence="2 7">Belongs to the major facilitator superfamily. Sugar transporter (TC 2.A.1.1) family.</text>
</comment>
<dbReference type="InterPro" id="IPR036259">
    <property type="entry name" value="MFS_trans_sf"/>
</dbReference>
<comment type="caution">
    <text evidence="10">The sequence shown here is derived from an EMBL/GenBank/DDBJ whole genome shotgun (WGS) entry which is preliminary data.</text>
</comment>
<dbReference type="GO" id="GO:0016020">
    <property type="term" value="C:membrane"/>
    <property type="evidence" value="ECO:0007669"/>
    <property type="project" value="UniProtKB-SubCell"/>
</dbReference>
<feature type="transmembrane region" description="Helical" evidence="8">
    <location>
        <begin position="194"/>
        <end position="212"/>
    </location>
</feature>
<keyword evidence="3 7" id="KW-0813">Transport</keyword>
<dbReference type="InterPro" id="IPR050360">
    <property type="entry name" value="MFS_Sugar_Transporters"/>
</dbReference>
<dbReference type="InterPro" id="IPR005829">
    <property type="entry name" value="Sugar_transporter_CS"/>
</dbReference>
<evidence type="ECO:0000313" key="10">
    <source>
        <dbReference type="EMBL" id="TQB71204.1"/>
    </source>
</evidence>
<evidence type="ECO:0000256" key="7">
    <source>
        <dbReference type="RuleBase" id="RU003346"/>
    </source>
</evidence>
<organism evidence="10 11">
    <name type="scientific">Monascus purpureus</name>
    <name type="common">Red mold</name>
    <name type="synonym">Monascus anka</name>
    <dbReference type="NCBI Taxonomy" id="5098"/>
    <lineage>
        <taxon>Eukaryota</taxon>
        <taxon>Fungi</taxon>
        <taxon>Dikarya</taxon>
        <taxon>Ascomycota</taxon>
        <taxon>Pezizomycotina</taxon>
        <taxon>Eurotiomycetes</taxon>
        <taxon>Eurotiomycetidae</taxon>
        <taxon>Eurotiales</taxon>
        <taxon>Aspergillaceae</taxon>
        <taxon>Monascus</taxon>
    </lineage>
</organism>
<dbReference type="GO" id="GO:0005351">
    <property type="term" value="F:carbohydrate:proton symporter activity"/>
    <property type="evidence" value="ECO:0007669"/>
    <property type="project" value="TreeGrafter"/>
</dbReference>
<keyword evidence="11" id="KW-1185">Reference proteome</keyword>